<comment type="function">
    <text evidence="2 11">Catalyzes the ADP transfer from ATP to D-glycero-beta-D-manno-heptose 1-phosphate, yielding ADP-D-glycero-beta-D-manno-heptose.</text>
</comment>
<dbReference type="Gene3D" id="3.40.1190.20">
    <property type="match status" value="1"/>
</dbReference>
<dbReference type="HAMAP" id="MF_01603">
    <property type="entry name" value="HldE"/>
    <property type="match status" value="1"/>
</dbReference>
<keyword evidence="6 11" id="KW-0418">Kinase</keyword>
<evidence type="ECO:0000259" key="12">
    <source>
        <dbReference type="Pfam" id="PF00294"/>
    </source>
</evidence>
<feature type="active site" evidence="11">
    <location>
        <position position="269"/>
    </location>
</feature>
<dbReference type="EC" id="2.7.1.167" evidence="11"/>
<evidence type="ECO:0000256" key="6">
    <source>
        <dbReference type="ARBA" id="ARBA00022777"/>
    </source>
</evidence>
<keyword evidence="15" id="KW-1185">Reference proteome</keyword>
<dbReference type="InterPro" id="IPR029056">
    <property type="entry name" value="Ribokinase-like"/>
</dbReference>
<evidence type="ECO:0000256" key="9">
    <source>
        <dbReference type="ARBA" id="ARBA00023277"/>
    </source>
</evidence>
<keyword evidence="3 11" id="KW-0808">Transferase</keyword>
<dbReference type="InterPro" id="IPR023030">
    <property type="entry name" value="Bifunc_HldE"/>
</dbReference>
<dbReference type="GO" id="GO:0016773">
    <property type="term" value="F:phosphotransferase activity, alcohol group as acceptor"/>
    <property type="evidence" value="ECO:0007669"/>
    <property type="project" value="InterPro"/>
</dbReference>
<dbReference type="SUPFAM" id="SSF52374">
    <property type="entry name" value="Nucleotidylyl transferase"/>
    <property type="match status" value="1"/>
</dbReference>
<dbReference type="EMBL" id="OFSM01000004">
    <property type="protein sequence ID" value="SOY28151.1"/>
    <property type="molecule type" value="Genomic_DNA"/>
</dbReference>
<name>A0A2K4ZCI4_9FIRM</name>
<keyword evidence="4 11" id="KW-0548">Nucleotidyltransferase</keyword>
<dbReference type="GO" id="GO:0005829">
    <property type="term" value="C:cytosol"/>
    <property type="evidence" value="ECO:0007669"/>
    <property type="project" value="TreeGrafter"/>
</dbReference>
<dbReference type="PANTHER" id="PTHR46969:SF1">
    <property type="entry name" value="BIFUNCTIONAL PROTEIN HLDE"/>
    <property type="match status" value="1"/>
</dbReference>
<dbReference type="GO" id="GO:0033785">
    <property type="term" value="F:heptose 7-phosphate kinase activity"/>
    <property type="evidence" value="ECO:0007669"/>
    <property type="project" value="UniProtKB-UniRule"/>
</dbReference>
<comment type="subunit">
    <text evidence="11">Homodimer.</text>
</comment>
<organism evidence="14 15">
    <name type="scientific">Acetatifactor muris</name>
    <dbReference type="NCBI Taxonomy" id="879566"/>
    <lineage>
        <taxon>Bacteria</taxon>
        <taxon>Bacillati</taxon>
        <taxon>Bacillota</taxon>
        <taxon>Clostridia</taxon>
        <taxon>Lachnospirales</taxon>
        <taxon>Lachnospiraceae</taxon>
        <taxon>Acetatifactor</taxon>
    </lineage>
</organism>
<dbReference type="EC" id="2.7.7.70" evidence="11"/>
<evidence type="ECO:0000256" key="4">
    <source>
        <dbReference type="ARBA" id="ARBA00022695"/>
    </source>
</evidence>
<dbReference type="InterPro" id="IPR011913">
    <property type="entry name" value="RfaE_dom_I"/>
</dbReference>
<dbReference type="NCBIfam" id="TIGR00125">
    <property type="entry name" value="cyt_tran_rel"/>
    <property type="match status" value="1"/>
</dbReference>
<keyword evidence="9 11" id="KW-0119">Carbohydrate metabolism</keyword>
<feature type="region of interest" description="Cytidylyltransferase" evidence="11">
    <location>
        <begin position="348"/>
        <end position="477"/>
    </location>
</feature>
<keyword evidence="8 11" id="KW-0511">Multifunctional enzyme</keyword>
<dbReference type="RefSeq" id="WP_103238276.1">
    <property type="nucleotide sequence ID" value="NZ_JANJZD010000004.1"/>
</dbReference>
<proteinExistence type="inferred from homology"/>
<dbReference type="Pfam" id="PF01467">
    <property type="entry name" value="CTP_transf_like"/>
    <property type="match status" value="1"/>
</dbReference>
<keyword evidence="5 11" id="KW-0547">Nucleotide-binding</keyword>
<evidence type="ECO:0000256" key="10">
    <source>
        <dbReference type="ARBA" id="ARBA00047428"/>
    </source>
</evidence>
<evidence type="ECO:0000256" key="11">
    <source>
        <dbReference type="HAMAP-Rule" id="MF_01603"/>
    </source>
</evidence>
<dbReference type="GO" id="GO:0005524">
    <property type="term" value="F:ATP binding"/>
    <property type="evidence" value="ECO:0007669"/>
    <property type="project" value="UniProtKB-UniRule"/>
</dbReference>
<accession>A0A2K4ZCI4</accession>
<dbReference type="OrthoDB" id="9802794at2"/>
<dbReference type="UniPathway" id="UPA00356">
    <property type="reaction ID" value="UER00437"/>
</dbReference>
<dbReference type="AlphaFoldDB" id="A0A2K4ZCI4"/>
<gene>
    <name evidence="11 14" type="primary">hldE</name>
    <name evidence="14" type="ORF">AMURIS_00858</name>
</gene>
<dbReference type="PANTHER" id="PTHR46969">
    <property type="entry name" value="BIFUNCTIONAL PROTEIN HLDE"/>
    <property type="match status" value="1"/>
</dbReference>
<feature type="domain" description="Cytidyltransferase-like" evidence="13">
    <location>
        <begin position="348"/>
        <end position="442"/>
    </location>
</feature>
<comment type="similarity">
    <text evidence="11">In the C-terminal section; belongs to the cytidylyltransferase family.</text>
</comment>
<sequence length="477" mass="52676">MYNLNNIEKKSILVIGDVMLDVYYNGEVKRISPEAPVPVFRKHSERCTAGGAANVAVNLAAADQKVSILTILGKDNAGEKIKELFSINGINTDLVLEFNRDTTVKTRFLASNNQQVMRLDVEDTKLLSHEEAGTVLNLLKEKIQAYELIVVSDYMKGLLSRQVMQGILSMAREVAVPVIVDVKDPEAEKYKGAYLLKPNLNELKQMTGMRIESEEEIAEASEILRRRCGCEYVLTTCGAKGMVLVGDGEGPYFVKARGREVFDVTGAGDTAIAYLAACMANKMHIREAVSIANCASGLQVAKIGTSSVCWSEVRAYLTEDKAGTTYKRIEGATVRSFRRNHPDEKIVFTNGCFDILHTGHIRYLREAAKLGDILVVGLNSDASVKRLKGPDRPVNPLEDREELLCALEFVDYVVAFEEDTPYQLIEMIQPDILTKGGDYAPDEVVGKDIVEGRGGRLVLIPFVDGKSTSNMIQRIRS</sequence>
<dbReference type="GO" id="GO:0033786">
    <property type="term" value="F:heptose-1-phosphate adenylyltransferase activity"/>
    <property type="evidence" value="ECO:0007669"/>
    <property type="project" value="UniProtKB-UniRule"/>
</dbReference>
<evidence type="ECO:0000259" key="13">
    <source>
        <dbReference type="Pfam" id="PF01467"/>
    </source>
</evidence>
<dbReference type="Proteomes" id="UP000236311">
    <property type="component" value="Unassembled WGS sequence"/>
</dbReference>
<dbReference type="InterPro" id="IPR011611">
    <property type="entry name" value="PfkB_dom"/>
</dbReference>
<evidence type="ECO:0000256" key="5">
    <source>
        <dbReference type="ARBA" id="ARBA00022741"/>
    </source>
</evidence>
<evidence type="ECO:0000313" key="15">
    <source>
        <dbReference type="Proteomes" id="UP000236311"/>
    </source>
</evidence>
<dbReference type="NCBIfam" id="TIGR02199">
    <property type="entry name" value="rfaE_dom_II"/>
    <property type="match status" value="1"/>
</dbReference>
<feature type="domain" description="Carbohydrate kinase PfkB" evidence="12">
    <location>
        <begin position="10"/>
        <end position="307"/>
    </location>
</feature>
<evidence type="ECO:0000256" key="2">
    <source>
        <dbReference type="ARBA" id="ARBA00003753"/>
    </source>
</evidence>
<comment type="catalytic activity">
    <reaction evidence="11">
        <text>D-glycero-beta-D-manno-heptose 7-phosphate + ATP = D-glycero-beta-D-manno-heptose 1,7-bisphosphate + ADP + H(+)</text>
        <dbReference type="Rhea" id="RHEA:27473"/>
        <dbReference type="ChEBI" id="CHEBI:15378"/>
        <dbReference type="ChEBI" id="CHEBI:30616"/>
        <dbReference type="ChEBI" id="CHEBI:60204"/>
        <dbReference type="ChEBI" id="CHEBI:60208"/>
        <dbReference type="ChEBI" id="CHEBI:456216"/>
        <dbReference type="EC" id="2.7.1.167"/>
    </reaction>
</comment>
<dbReference type="CDD" id="cd01172">
    <property type="entry name" value="RfaE_like"/>
    <property type="match status" value="1"/>
</dbReference>
<dbReference type="GO" id="GO:0097171">
    <property type="term" value="P:ADP-L-glycero-beta-D-manno-heptose biosynthetic process"/>
    <property type="evidence" value="ECO:0007669"/>
    <property type="project" value="UniProtKB-UniPathway"/>
</dbReference>
<comment type="function">
    <text evidence="1 11">Catalyzes the phosphorylation of D-glycero-D-manno-heptose 7-phosphate at the C-1 position to selectively form D-glycero-beta-D-manno-heptose-1,7-bisphosphate.</text>
</comment>
<evidence type="ECO:0000256" key="8">
    <source>
        <dbReference type="ARBA" id="ARBA00023268"/>
    </source>
</evidence>
<keyword evidence="7 11" id="KW-0067">ATP-binding</keyword>
<dbReference type="Pfam" id="PF00294">
    <property type="entry name" value="PfkB"/>
    <property type="match status" value="1"/>
</dbReference>
<evidence type="ECO:0000256" key="1">
    <source>
        <dbReference type="ARBA" id="ARBA00002319"/>
    </source>
</evidence>
<dbReference type="InterPro" id="IPR004821">
    <property type="entry name" value="Cyt_trans-like"/>
</dbReference>
<dbReference type="SUPFAM" id="SSF53613">
    <property type="entry name" value="Ribokinase-like"/>
    <property type="match status" value="1"/>
</dbReference>
<comment type="catalytic activity">
    <reaction evidence="10 11">
        <text>D-glycero-beta-D-manno-heptose 1-phosphate + ATP + H(+) = ADP-D-glycero-beta-D-manno-heptose + diphosphate</text>
        <dbReference type="Rhea" id="RHEA:27465"/>
        <dbReference type="ChEBI" id="CHEBI:15378"/>
        <dbReference type="ChEBI" id="CHEBI:30616"/>
        <dbReference type="ChEBI" id="CHEBI:33019"/>
        <dbReference type="ChEBI" id="CHEBI:59967"/>
        <dbReference type="ChEBI" id="CHEBI:61593"/>
        <dbReference type="EC" id="2.7.7.70"/>
    </reaction>
</comment>
<dbReference type="InterPro" id="IPR014729">
    <property type="entry name" value="Rossmann-like_a/b/a_fold"/>
</dbReference>
<evidence type="ECO:0000256" key="3">
    <source>
        <dbReference type="ARBA" id="ARBA00022679"/>
    </source>
</evidence>
<feature type="region of interest" description="Ribokinase" evidence="11">
    <location>
        <begin position="1"/>
        <end position="323"/>
    </location>
</feature>
<evidence type="ECO:0000313" key="14">
    <source>
        <dbReference type="EMBL" id="SOY28151.1"/>
    </source>
</evidence>
<comment type="pathway">
    <text evidence="11">Nucleotide-sugar biosynthesis; ADP-L-glycero-beta-D-manno-heptose biosynthesis; ADP-L-glycero-beta-D-manno-heptose from D-glycero-beta-D-manno-heptose 7-phosphate: step 3/4.</text>
</comment>
<dbReference type="Gene3D" id="3.40.50.620">
    <property type="entry name" value="HUPs"/>
    <property type="match status" value="1"/>
</dbReference>
<comment type="pathway">
    <text evidence="11">Nucleotide-sugar biosynthesis; ADP-L-glycero-beta-D-manno-heptose biosynthesis; ADP-L-glycero-beta-D-manno-heptose from D-glycero-beta-D-manno-heptose 7-phosphate: step 1/4.</text>
</comment>
<reference evidence="14 15" key="1">
    <citation type="submission" date="2018-01" db="EMBL/GenBank/DDBJ databases">
        <authorList>
            <person name="Gaut B.S."/>
            <person name="Morton B.R."/>
            <person name="Clegg M.T."/>
            <person name="Duvall M.R."/>
        </authorList>
    </citation>
    <scope>NUCLEOTIDE SEQUENCE [LARGE SCALE GENOMIC DNA]</scope>
    <source>
        <strain evidence="14">GP69</strain>
    </source>
</reference>
<dbReference type="InterPro" id="IPR011914">
    <property type="entry name" value="RfaE_dom_II"/>
</dbReference>
<protein>
    <recommendedName>
        <fullName evidence="11">Bifunctional protein HldE</fullName>
    </recommendedName>
    <domain>
        <recommendedName>
            <fullName evidence="11">D-beta-D-heptose 7-phosphate kinase</fullName>
            <ecNumber evidence="11">2.7.1.167</ecNumber>
        </recommendedName>
        <alternativeName>
            <fullName evidence="11">D-beta-D-heptose 7-phosphotransferase</fullName>
        </alternativeName>
        <alternativeName>
            <fullName evidence="11">D-glycero-beta-D-manno-heptose-7-phosphate kinase</fullName>
        </alternativeName>
    </domain>
    <domain>
        <recommendedName>
            <fullName evidence="11">D-beta-D-heptose 1-phosphate adenylyltransferase</fullName>
            <ecNumber evidence="11">2.7.7.70</ecNumber>
        </recommendedName>
        <alternativeName>
            <fullName evidence="11">D-glycero-beta-D-manno-heptose 1-phosphate adenylyltransferase</fullName>
        </alternativeName>
    </domain>
</protein>
<evidence type="ECO:0000256" key="7">
    <source>
        <dbReference type="ARBA" id="ARBA00022840"/>
    </source>
</evidence>
<comment type="similarity">
    <text evidence="11">In the N-terminal section; belongs to the carbohydrate kinase PfkB family.</text>
</comment>
<feature type="binding site" evidence="11">
    <location>
        <begin position="199"/>
        <end position="202"/>
    </location>
    <ligand>
        <name>ATP</name>
        <dbReference type="ChEBI" id="CHEBI:30616"/>
    </ligand>
</feature>